<accession>A0AAD7EHI2</accession>
<dbReference type="AlphaFoldDB" id="A0AAD7EHI2"/>
<proteinExistence type="predicted"/>
<sequence>MRRSAYLSSSTRPCHRFLCIWAMMTARNISIGEDKHLLTIPSLMFRCVMIFCLGFSAGLDCRSSCSGETETQCAFPLSLSLVYSPSERTIRYQTPAAFGPSRFLDDILNDSFYEPTRRITSMAALPQTERLEIRYKENLAGNDSMYLKVTSSASSSFVHPDVSVASKATAKLPDTSANTNCSSCYTVIFAV</sequence>
<organism evidence="1 3">
    <name type="scientific">Mycena albidolilacea</name>
    <dbReference type="NCBI Taxonomy" id="1033008"/>
    <lineage>
        <taxon>Eukaryota</taxon>
        <taxon>Fungi</taxon>
        <taxon>Dikarya</taxon>
        <taxon>Basidiomycota</taxon>
        <taxon>Agaricomycotina</taxon>
        <taxon>Agaricomycetes</taxon>
        <taxon>Agaricomycetidae</taxon>
        <taxon>Agaricales</taxon>
        <taxon>Marasmiineae</taxon>
        <taxon>Mycenaceae</taxon>
        <taxon>Mycena</taxon>
    </lineage>
</organism>
<evidence type="ECO:0000313" key="3">
    <source>
        <dbReference type="Proteomes" id="UP001218218"/>
    </source>
</evidence>
<dbReference type="Proteomes" id="UP001218218">
    <property type="component" value="Unassembled WGS sequence"/>
</dbReference>
<name>A0AAD7EHI2_9AGAR</name>
<dbReference type="EMBL" id="JARIHO010000041">
    <property type="protein sequence ID" value="KAJ7327579.1"/>
    <property type="molecule type" value="Genomic_DNA"/>
</dbReference>
<comment type="caution">
    <text evidence="1">The sequence shown here is derived from an EMBL/GenBank/DDBJ whole genome shotgun (WGS) entry which is preliminary data.</text>
</comment>
<protein>
    <submittedName>
        <fullName evidence="1">Uncharacterized protein</fullName>
    </submittedName>
</protein>
<evidence type="ECO:0000313" key="2">
    <source>
        <dbReference type="EMBL" id="KAJ7327579.1"/>
    </source>
</evidence>
<keyword evidence="3" id="KW-1185">Reference proteome</keyword>
<dbReference type="EMBL" id="JARIHO010000050">
    <property type="protein sequence ID" value="KAJ7321567.1"/>
    <property type="molecule type" value="Genomic_DNA"/>
</dbReference>
<gene>
    <name evidence="2" type="ORF">DFH08DRAFT_884800</name>
    <name evidence="1" type="ORF">DFH08DRAFT_889148</name>
</gene>
<reference evidence="1" key="1">
    <citation type="submission" date="2023-03" db="EMBL/GenBank/DDBJ databases">
        <title>Massive genome expansion in bonnet fungi (Mycena s.s.) driven by repeated elements and novel gene families across ecological guilds.</title>
        <authorList>
            <consortium name="Lawrence Berkeley National Laboratory"/>
            <person name="Harder C.B."/>
            <person name="Miyauchi S."/>
            <person name="Viragh M."/>
            <person name="Kuo A."/>
            <person name="Thoen E."/>
            <person name="Andreopoulos B."/>
            <person name="Lu D."/>
            <person name="Skrede I."/>
            <person name="Drula E."/>
            <person name="Henrissat B."/>
            <person name="Morin E."/>
            <person name="Kohler A."/>
            <person name="Barry K."/>
            <person name="LaButti K."/>
            <person name="Morin E."/>
            <person name="Salamov A."/>
            <person name="Lipzen A."/>
            <person name="Mereny Z."/>
            <person name="Hegedus B."/>
            <person name="Baldrian P."/>
            <person name="Stursova M."/>
            <person name="Weitz H."/>
            <person name="Taylor A."/>
            <person name="Grigoriev I.V."/>
            <person name="Nagy L.G."/>
            <person name="Martin F."/>
            <person name="Kauserud H."/>
        </authorList>
    </citation>
    <scope>NUCLEOTIDE SEQUENCE</scope>
    <source>
        <strain evidence="1">CBHHK002</strain>
    </source>
</reference>
<evidence type="ECO:0000313" key="1">
    <source>
        <dbReference type="EMBL" id="KAJ7321567.1"/>
    </source>
</evidence>
<feature type="non-terminal residue" evidence="1">
    <location>
        <position position="1"/>
    </location>
</feature>